<evidence type="ECO:0000313" key="3">
    <source>
        <dbReference type="Proteomes" id="UP000030451"/>
    </source>
</evidence>
<dbReference type="STRING" id="379097.SE23_15325"/>
<dbReference type="PANTHER" id="PTHR43792">
    <property type="entry name" value="GNAT FAMILY, PUTATIVE (AFU_ORTHOLOGUE AFUA_3G00765)-RELATED-RELATED"/>
    <property type="match status" value="1"/>
</dbReference>
<keyword evidence="2" id="KW-0808">Transferase</keyword>
<dbReference type="EMBL" id="JRWP01000038">
    <property type="protein sequence ID" value="KGY07779.1"/>
    <property type="molecule type" value="Genomic_DNA"/>
</dbReference>
<dbReference type="AlphaFoldDB" id="A0A0A5HWA3"/>
<dbReference type="Pfam" id="PF13302">
    <property type="entry name" value="Acetyltransf_3"/>
    <property type="match status" value="1"/>
</dbReference>
<dbReference type="SUPFAM" id="SSF55729">
    <property type="entry name" value="Acyl-CoA N-acyltransferases (Nat)"/>
    <property type="match status" value="1"/>
</dbReference>
<gene>
    <name evidence="2" type="ORF">NM06_15470</name>
</gene>
<dbReference type="PANTHER" id="PTHR43792:SF1">
    <property type="entry name" value="N-ACETYLTRANSFERASE DOMAIN-CONTAINING PROTEIN"/>
    <property type="match status" value="1"/>
</dbReference>
<evidence type="ECO:0000259" key="1">
    <source>
        <dbReference type="PROSITE" id="PS51186"/>
    </source>
</evidence>
<feature type="domain" description="N-acetyltransferase" evidence="1">
    <location>
        <begin position="9"/>
        <end position="164"/>
    </location>
</feature>
<reference evidence="2 3" key="1">
    <citation type="submission" date="2014-10" db="EMBL/GenBank/DDBJ databases">
        <title>Genome sequencing of Vibrio sinaloensis T08.</title>
        <authorList>
            <person name="Chan K.-G."/>
            <person name="Mohamad N.I."/>
        </authorList>
    </citation>
    <scope>NUCLEOTIDE SEQUENCE [LARGE SCALE GENOMIC DNA]</scope>
    <source>
        <strain evidence="2 3">T08</strain>
    </source>
</reference>
<dbReference type="OrthoDB" id="9801656at2"/>
<dbReference type="InterPro" id="IPR051531">
    <property type="entry name" value="N-acetyltransferase"/>
</dbReference>
<accession>A0A0A5HWA3</accession>
<sequence>MFRLETEHLIIRDMQDTDEAAFVAISQDEKYQRFYSEADCSPSKYQELTKLFVAQAKEHPRTSYQLAIEHKANGQFIGTVCLRVENDNQASIGCGLSRDYQGAGLIREAAYALVNFGFSELDIHRAYAETISLNHGAIRLCRSLGMKQEAHFRENRFFKQRWWDTVVFAILRSDWKRSHDNTLAC</sequence>
<dbReference type="InterPro" id="IPR000182">
    <property type="entry name" value="GNAT_dom"/>
</dbReference>
<dbReference type="Gene3D" id="3.40.630.30">
    <property type="match status" value="1"/>
</dbReference>
<evidence type="ECO:0000313" key="2">
    <source>
        <dbReference type="EMBL" id="KGY07779.1"/>
    </source>
</evidence>
<proteinExistence type="predicted"/>
<dbReference type="Proteomes" id="UP000030451">
    <property type="component" value="Unassembled WGS sequence"/>
</dbReference>
<dbReference type="PROSITE" id="PS51186">
    <property type="entry name" value="GNAT"/>
    <property type="match status" value="1"/>
</dbReference>
<dbReference type="GO" id="GO:0016747">
    <property type="term" value="F:acyltransferase activity, transferring groups other than amino-acyl groups"/>
    <property type="evidence" value="ECO:0007669"/>
    <property type="project" value="InterPro"/>
</dbReference>
<name>A0A0A5HWA3_PHOS4</name>
<comment type="caution">
    <text evidence="2">The sequence shown here is derived from an EMBL/GenBank/DDBJ whole genome shotgun (WGS) entry which is preliminary data.</text>
</comment>
<dbReference type="InterPro" id="IPR016181">
    <property type="entry name" value="Acyl_CoA_acyltransferase"/>
</dbReference>
<protein>
    <submittedName>
        <fullName evidence="2">Acetyltransferase</fullName>
    </submittedName>
</protein>
<dbReference type="RefSeq" id="WP_038191915.1">
    <property type="nucleotide sequence ID" value="NZ_JRWP01000038.1"/>
</dbReference>
<organism evidence="2 3">
    <name type="scientific">Photobacterium sp. (strain ATCC 43367)</name>
    <dbReference type="NCBI Taxonomy" id="379097"/>
    <lineage>
        <taxon>Bacteria</taxon>
        <taxon>Pseudomonadati</taxon>
        <taxon>Pseudomonadota</taxon>
        <taxon>Gammaproteobacteria</taxon>
        <taxon>Vibrionales</taxon>
        <taxon>Vibrionaceae</taxon>
        <taxon>Vibrio</taxon>
        <taxon>Vibrio oreintalis group</taxon>
    </lineage>
</organism>